<evidence type="ECO:0000313" key="2">
    <source>
        <dbReference type="EMBL" id="CAB4013739.1"/>
    </source>
</evidence>
<accession>A0A6S7I9Q6</accession>
<feature type="region of interest" description="Disordered" evidence="1">
    <location>
        <begin position="290"/>
        <end position="319"/>
    </location>
</feature>
<dbReference type="Proteomes" id="UP001152795">
    <property type="component" value="Unassembled WGS sequence"/>
</dbReference>
<proteinExistence type="predicted"/>
<sequence length="1524" mass="174621">MALLKKAMIENDVAQCRSVVLKYENKLRLLTQQRNSSYSYSLIEKVADDNLSTLLMPEDVPVPLVPKPSMANGNCLYNSASIAIYGSEELCNILRLLVAGELYVNARYYANHSHFQTPFTQTHYSQHGVFALTLSCDYEDLSNKESIVRQEAIATSTPQKWGAFIQVMGLSTVLDRPLFSVYPPVHESIRAVLHGKVFPRRQQREFRETHNSPRETLYIMFTRDSNLNSTSGVGFQPNHFVPLFPAKHSEVKPFLFDEDEFPALRSGNSHAQDTCKRTHAANITTGFSKKRKVNREPVVVKRTQERRPTSSQEKKGTGTQSCDLLTVQFPSLSRNWYRSQSFKLSDSQSYLTSNAFDESDEMSDERGIFSDPISVMNPSEILLPQTNSLLPFPRMSKKWYSFVSTEDDSNEEGTTETSQNSVIFPRLSKQWYKRRGKLSSKNNSRNRIVHADGYLQKNIVDLEKKITFETNEHLKEKYRIILEVGKYFLKNGPIIIAKQLGTAYNTYKENITNNKLKRPCPKPTELLAALSPHLNISKIHLHETAFFVEKRENLYAVVKKLEDISRAGIKEEMNNHIKNEIGDLFNTALRFADTKKDRDLIKGLFATATSTNFVAKLSNVKNKNAIMACKNELEGNLLQFQNIETTSRTVRNDMTNEAQRRLHKRIIALRKSKEFRRSYDGRGRPLKADIFPELGLVLESIFTAGDKGIEGGLESHSRLTTDIMYKSIDNNLFMRQAREIILQVAPPNFSISLSSCYNYTDTYKDNSFAAKRHHAGKNINARISLKRPPRDAVSHLVMNLHWSTKAVNLMLEEAEKTPNDHVIDSKDAKAIVCGDIQPVQYPGKSWKPISYEDHTFDQRRVNAVVPMTHLFLDLESVGEVSHEDNRMKKISVTRTGKPVTLLYLGISEPETTFRAMNEMFYLLTLPSLDSVFRNPDTGSLKRLFSFVVDNGHGEDPDSALTQMCLVRLLNLLQLNKINQRSFAEYHSKRNFVERVHAAENVALSRHGAFCSSKVHQNVEKHSPEHLENMESMAKDVKQCLSCARFGNSFIQCFRGVAKNVVFNDELKLKEYLNLNEERKMDCDWTYTPLKNEYFNTLVETWKLDENYIGQYAEDCKIIANQSGVRTANKDKYGTMLRDASHFDDHNGKTLQPIPDYIRWVHSGELHFLSYEKTEQLARDKPEITDCDIFLPTRILDIFFDIENDPSNEILQQLALLSWLPIEEVTEYFNKNREKADKSCRDNIGRETWRSHPLYKLNMGELEQMCKKNNVSFKGPKYVIVKALVLAQDEDVPDDFRADYKGDLGSLPKSISMLKKLPAATLQYILKYHNLSAAGKKDNLVLRVFLLRNGRSHLASYMQVREIKDLIKLVQSLILYQVNCEIIDQPDIYRTRKFSGKNLAKKSQIPIPYGVSKENLENLFETLLIYLNHKTHHSSNMNKVENTMENKTGSKEVNYEDYFEVGSNVKIRWTSEEIGDSGWKPGWYSADVQSSTIENDEISVVYVSEPDCVYSVEVTPLLALGKLRM</sequence>
<evidence type="ECO:0000256" key="1">
    <source>
        <dbReference type="SAM" id="MobiDB-lite"/>
    </source>
</evidence>
<dbReference type="OrthoDB" id="5984802at2759"/>
<gene>
    <name evidence="2" type="ORF">PACLA_8A033607</name>
</gene>
<evidence type="ECO:0000313" key="3">
    <source>
        <dbReference type="Proteomes" id="UP001152795"/>
    </source>
</evidence>
<protein>
    <submittedName>
        <fullName evidence="2">Uncharacterized protein</fullName>
    </submittedName>
</protein>
<keyword evidence="3" id="KW-1185">Reference proteome</keyword>
<feature type="compositionally biased region" description="Basic and acidic residues" evidence="1">
    <location>
        <begin position="294"/>
        <end position="316"/>
    </location>
</feature>
<dbReference type="EMBL" id="CACRXK020008001">
    <property type="protein sequence ID" value="CAB4013739.1"/>
    <property type="molecule type" value="Genomic_DNA"/>
</dbReference>
<reference evidence="2" key="1">
    <citation type="submission" date="2020-04" db="EMBL/GenBank/DDBJ databases">
        <authorList>
            <person name="Alioto T."/>
            <person name="Alioto T."/>
            <person name="Gomez Garrido J."/>
        </authorList>
    </citation>
    <scope>NUCLEOTIDE SEQUENCE</scope>
    <source>
        <strain evidence="2">A484AB</strain>
    </source>
</reference>
<name>A0A6S7I9Q6_PARCT</name>
<dbReference type="InterPro" id="IPR047273">
    <property type="entry name" value="VRTN_OTU_dom"/>
</dbReference>
<dbReference type="CDD" id="cd22791">
    <property type="entry name" value="OTU_VRTN"/>
    <property type="match status" value="1"/>
</dbReference>
<organism evidence="2 3">
    <name type="scientific">Paramuricea clavata</name>
    <name type="common">Red gorgonian</name>
    <name type="synonym">Violescent sea-whip</name>
    <dbReference type="NCBI Taxonomy" id="317549"/>
    <lineage>
        <taxon>Eukaryota</taxon>
        <taxon>Metazoa</taxon>
        <taxon>Cnidaria</taxon>
        <taxon>Anthozoa</taxon>
        <taxon>Octocorallia</taxon>
        <taxon>Malacalcyonacea</taxon>
        <taxon>Plexauridae</taxon>
        <taxon>Paramuricea</taxon>
    </lineage>
</organism>
<comment type="caution">
    <text evidence="2">The sequence shown here is derived from an EMBL/GenBank/DDBJ whole genome shotgun (WGS) entry which is preliminary data.</text>
</comment>